<protein>
    <recommendedName>
        <fullName evidence="3">Mediator of RNA polymerase II transcription subunit 21</fullName>
    </recommendedName>
    <alternativeName>
        <fullName evidence="8">Mediator complex subunit 21</fullName>
    </alternativeName>
</protein>
<evidence type="ECO:0000313" key="10">
    <source>
        <dbReference type="EMBL" id="GAC76532.1"/>
    </source>
</evidence>
<reference evidence="11" key="1">
    <citation type="journal article" date="2013" name="Genome Announc.">
        <title>Genome sequence of the basidiomycetous yeast Pseudozyma antarctica T-34, a producer of the glycolipid biosurfactants mannosylerythritol lipids.</title>
        <authorList>
            <person name="Morita T."/>
            <person name="Koike H."/>
            <person name="Koyama Y."/>
            <person name="Hagiwara H."/>
            <person name="Ito E."/>
            <person name="Fukuoka T."/>
            <person name="Imura T."/>
            <person name="Machida M."/>
            <person name="Kitamoto D."/>
        </authorList>
    </citation>
    <scope>NUCLEOTIDE SEQUENCE [LARGE SCALE GENOMIC DNA]</scope>
    <source>
        <strain evidence="11">T-34</strain>
    </source>
</reference>
<dbReference type="Pfam" id="PF11221">
    <property type="entry name" value="Med21"/>
    <property type="match status" value="1"/>
</dbReference>
<keyword evidence="4" id="KW-0805">Transcription regulation</keyword>
<evidence type="ECO:0000256" key="2">
    <source>
        <dbReference type="ARBA" id="ARBA00005770"/>
    </source>
</evidence>
<proteinExistence type="inferred from homology"/>
<dbReference type="EMBL" id="DF196788">
    <property type="protein sequence ID" value="GAC76532.1"/>
    <property type="molecule type" value="Genomic_DNA"/>
</dbReference>
<sequence length="148" mass="16383">MDLLTQLDGDIDLLLKIMSSSVAFISRKAQHTPLPSSSIPLSVLGKTEAITPAEMDEAIAELVSDLIEKADSIRSIIHHLPTAQDLATDTQLQTQLDQIQSDMQRANHEYEQAVHMANELRQEVKALLQVVADTHSASRAWLVHELQP</sequence>
<accession>M9MI00</accession>
<keyword evidence="9" id="KW-0175">Coiled coil</keyword>
<comment type="similarity">
    <text evidence="2">Belongs to the Mediator complex subunit 21 family.</text>
</comment>
<dbReference type="GO" id="GO:0016592">
    <property type="term" value="C:mediator complex"/>
    <property type="evidence" value="ECO:0007669"/>
    <property type="project" value="InterPro"/>
</dbReference>
<keyword evidence="7" id="KW-0539">Nucleus</keyword>
<evidence type="ECO:0000256" key="5">
    <source>
        <dbReference type="ARBA" id="ARBA00023159"/>
    </source>
</evidence>
<feature type="coiled-coil region" evidence="9">
    <location>
        <begin position="89"/>
        <end position="130"/>
    </location>
</feature>
<dbReference type="STRING" id="1151754.M9MI00"/>
<dbReference type="SUPFAM" id="SSF140718">
    <property type="entry name" value="Mediator hinge subcomplex-like"/>
    <property type="match status" value="1"/>
</dbReference>
<evidence type="ECO:0000256" key="7">
    <source>
        <dbReference type="ARBA" id="ARBA00023242"/>
    </source>
</evidence>
<evidence type="ECO:0000256" key="6">
    <source>
        <dbReference type="ARBA" id="ARBA00023163"/>
    </source>
</evidence>
<dbReference type="Gene3D" id="6.10.280.10">
    <property type="entry name" value="Mediator complex, subunit Med21"/>
    <property type="match status" value="1"/>
</dbReference>
<evidence type="ECO:0000256" key="4">
    <source>
        <dbReference type="ARBA" id="ARBA00023015"/>
    </source>
</evidence>
<evidence type="ECO:0000256" key="9">
    <source>
        <dbReference type="SAM" id="Coils"/>
    </source>
</evidence>
<gene>
    <name evidence="10" type="ORF">PANT_22c00070</name>
</gene>
<comment type="subcellular location">
    <subcellularLocation>
        <location evidence="1">Nucleus</location>
    </subcellularLocation>
</comment>
<organism evidence="10 11">
    <name type="scientific">Pseudozyma antarctica (strain T-34)</name>
    <name type="common">Yeast</name>
    <name type="synonym">Candida antarctica</name>
    <dbReference type="NCBI Taxonomy" id="1151754"/>
    <lineage>
        <taxon>Eukaryota</taxon>
        <taxon>Fungi</taxon>
        <taxon>Dikarya</taxon>
        <taxon>Basidiomycota</taxon>
        <taxon>Ustilaginomycotina</taxon>
        <taxon>Ustilaginomycetes</taxon>
        <taxon>Ustilaginales</taxon>
        <taxon>Ustilaginaceae</taxon>
        <taxon>Moesziomyces</taxon>
    </lineage>
</organism>
<evidence type="ECO:0000256" key="1">
    <source>
        <dbReference type="ARBA" id="ARBA00004123"/>
    </source>
</evidence>
<dbReference type="OrthoDB" id="526653at2759"/>
<keyword evidence="6" id="KW-0804">Transcription</keyword>
<evidence type="ECO:0000256" key="8">
    <source>
        <dbReference type="ARBA" id="ARBA00031952"/>
    </source>
</evidence>
<dbReference type="Proteomes" id="UP000011976">
    <property type="component" value="Unassembled WGS sequence"/>
</dbReference>
<dbReference type="InterPro" id="IPR037212">
    <property type="entry name" value="Med7/Med21-like"/>
</dbReference>
<evidence type="ECO:0000313" key="11">
    <source>
        <dbReference type="Proteomes" id="UP000011976"/>
    </source>
</evidence>
<keyword evidence="5" id="KW-0010">Activator</keyword>
<evidence type="ECO:0000256" key="3">
    <source>
        <dbReference type="ARBA" id="ARBA00019691"/>
    </source>
</evidence>
<dbReference type="AlphaFoldDB" id="M9MI00"/>
<name>M9MI00_PSEA3</name>
<dbReference type="InterPro" id="IPR021384">
    <property type="entry name" value="Mediator_Med21"/>
</dbReference>